<evidence type="ECO:0000256" key="5">
    <source>
        <dbReference type="ARBA" id="ARBA00022691"/>
    </source>
</evidence>
<feature type="domain" description="SET" evidence="14">
    <location>
        <begin position="457"/>
        <end position="574"/>
    </location>
</feature>
<evidence type="ECO:0000256" key="1">
    <source>
        <dbReference type="ARBA" id="ARBA00004123"/>
    </source>
</evidence>
<keyword evidence="6" id="KW-0156">Chromatin regulator</keyword>
<comment type="subcellular location">
    <subcellularLocation>
        <location evidence="1">Nucleus</location>
    </subcellularLocation>
</comment>
<dbReference type="PROSITE" id="PS50868">
    <property type="entry name" value="POST_SET"/>
    <property type="match status" value="1"/>
</dbReference>
<evidence type="ECO:0000256" key="6">
    <source>
        <dbReference type="ARBA" id="ARBA00022853"/>
    </source>
</evidence>
<dbReference type="GO" id="GO:0032259">
    <property type="term" value="P:methylation"/>
    <property type="evidence" value="ECO:0007669"/>
    <property type="project" value="UniProtKB-KW"/>
</dbReference>
<keyword evidence="7" id="KW-0694">RNA-binding</keyword>
<dbReference type="SMART" id="SM00317">
    <property type="entry name" value="SET"/>
    <property type="match status" value="1"/>
</dbReference>
<dbReference type="WBParaSite" id="MCU_004028-RA">
    <property type="protein sequence ID" value="MCU_004028-RA"/>
    <property type="gene ID" value="MCU_004028"/>
</dbReference>
<dbReference type="GO" id="GO:0140999">
    <property type="term" value="F:histone H3K4 trimethyltransferase activity"/>
    <property type="evidence" value="ECO:0007669"/>
    <property type="project" value="UniProtKB-EC"/>
</dbReference>
<protein>
    <recommendedName>
        <fullName evidence="2">[histone H3]-lysine(4) N-trimethyltransferase</fullName>
        <ecNumber evidence="2">2.1.1.354</ecNumber>
    </recommendedName>
</protein>
<keyword evidence="3" id="KW-0489">Methyltransferase</keyword>
<dbReference type="EC" id="2.1.1.354" evidence="2"/>
<reference evidence="16" key="1">
    <citation type="submission" date="2019-11" db="UniProtKB">
        <authorList>
            <consortium name="WormBaseParasite"/>
        </authorList>
    </citation>
    <scope>IDENTIFICATION</scope>
</reference>
<evidence type="ECO:0000313" key="16">
    <source>
        <dbReference type="WBParaSite" id="MCU_004028-RA"/>
    </source>
</evidence>
<dbReference type="AlphaFoldDB" id="A0A5K3EYJ7"/>
<keyword evidence="8" id="KW-0805">Transcription regulation</keyword>
<comment type="catalytic activity">
    <reaction evidence="11">
        <text>L-lysyl(4)-[histone H3] + 3 S-adenosyl-L-methionine = N(6),N(6),N(6)-trimethyl-L-lysyl(4)-[histone H3] + 3 S-adenosyl-L-homocysteine + 3 H(+)</text>
        <dbReference type="Rhea" id="RHEA:60260"/>
        <dbReference type="Rhea" id="RHEA-COMP:15537"/>
        <dbReference type="Rhea" id="RHEA-COMP:15547"/>
        <dbReference type="ChEBI" id="CHEBI:15378"/>
        <dbReference type="ChEBI" id="CHEBI:29969"/>
        <dbReference type="ChEBI" id="CHEBI:57856"/>
        <dbReference type="ChEBI" id="CHEBI:59789"/>
        <dbReference type="ChEBI" id="CHEBI:61961"/>
        <dbReference type="EC" id="2.1.1.354"/>
    </reaction>
</comment>
<accession>A0A5K3EYJ7</accession>
<dbReference type="Gene3D" id="2.170.270.10">
    <property type="entry name" value="SET domain"/>
    <property type="match status" value="1"/>
</dbReference>
<keyword evidence="10" id="KW-0539">Nucleus</keyword>
<evidence type="ECO:0000256" key="11">
    <source>
        <dbReference type="ARBA" id="ARBA00047571"/>
    </source>
</evidence>
<organism evidence="16">
    <name type="scientific">Mesocestoides corti</name>
    <name type="common">Flatworm</name>
    <dbReference type="NCBI Taxonomy" id="53468"/>
    <lineage>
        <taxon>Eukaryota</taxon>
        <taxon>Metazoa</taxon>
        <taxon>Spiralia</taxon>
        <taxon>Lophotrochozoa</taxon>
        <taxon>Platyhelminthes</taxon>
        <taxon>Cestoda</taxon>
        <taxon>Eucestoda</taxon>
        <taxon>Cyclophyllidea</taxon>
        <taxon>Mesocestoididae</taxon>
        <taxon>Mesocestoides</taxon>
    </lineage>
</organism>
<evidence type="ECO:0000256" key="7">
    <source>
        <dbReference type="ARBA" id="ARBA00022884"/>
    </source>
</evidence>
<comment type="catalytic activity">
    <reaction evidence="12">
        <text>N(6)-methyl-L-lysyl(4)-[histone H3] + S-adenosyl-L-methionine = N(6),N(6)-dimethyl-L-lysyl(4)-[histone H3] + S-adenosyl-L-homocysteine + H(+)</text>
        <dbReference type="Rhea" id="RHEA:60268"/>
        <dbReference type="Rhea" id="RHEA-COMP:15540"/>
        <dbReference type="Rhea" id="RHEA-COMP:15543"/>
        <dbReference type="ChEBI" id="CHEBI:15378"/>
        <dbReference type="ChEBI" id="CHEBI:57856"/>
        <dbReference type="ChEBI" id="CHEBI:59789"/>
        <dbReference type="ChEBI" id="CHEBI:61929"/>
        <dbReference type="ChEBI" id="CHEBI:61976"/>
    </reaction>
</comment>
<evidence type="ECO:0000256" key="9">
    <source>
        <dbReference type="ARBA" id="ARBA00023163"/>
    </source>
</evidence>
<keyword evidence="5" id="KW-0949">S-adenosyl-L-methionine</keyword>
<evidence type="ECO:0000256" key="8">
    <source>
        <dbReference type="ARBA" id="ARBA00023015"/>
    </source>
</evidence>
<evidence type="ECO:0000256" key="13">
    <source>
        <dbReference type="ARBA" id="ARBA00049129"/>
    </source>
</evidence>
<evidence type="ECO:0000256" key="10">
    <source>
        <dbReference type="ARBA" id="ARBA00023242"/>
    </source>
</evidence>
<dbReference type="InterPro" id="IPR044570">
    <property type="entry name" value="Set1-like"/>
</dbReference>
<feature type="domain" description="Post-SET" evidence="15">
    <location>
        <begin position="580"/>
        <end position="596"/>
    </location>
</feature>
<keyword evidence="4" id="KW-0808">Transferase</keyword>
<dbReference type="SMART" id="SM00508">
    <property type="entry name" value="PostSET"/>
    <property type="match status" value="1"/>
</dbReference>
<evidence type="ECO:0000259" key="14">
    <source>
        <dbReference type="PROSITE" id="PS50280"/>
    </source>
</evidence>
<dbReference type="InterPro" id="IPR037841">
    <property type="entry name" value="SET_SETD1A/B"/>
</dbReference>
<proteinExistence type="predicted"/>
<dbReference type="GO" id="GO:0048188">
    <property type="term" value="C:Set1C/COMPASS complex"/>
    <property type="evidence" value="ECO:0007669"/>
    <property type="project" value="InterPro"/>
</dbReference>
<dbReference type="GO" id="GO:0003723">
    <property type="term" value="F:RNA binding"/>
    <property type="evidence" value="ECO:0007669"/>
    <property type="project" value="UniProtKB-KW"/>
</dbReference>
<sequence length="596" mass="67250">MQPSVCSGVESRPGTVEPRFVHLPAVSPPAPFQNRMSNTSIVRDAPKMRNLEYRKPTKRAVVGSRELANLLTPVQKSDIEQNALLLKNQRIDDFEYQLGGHPVRTKFALRSDEDEEMILTSFLDFGLDSEDADLFHDLFNLIRESDASTADAQLLSSILSCSRIRHPHRLIDLIKTSVWVDHPPSLIPDPPDVNSYVNSSGRLCQGSPSGVLDIGLDRSESTRKRRYALDKCSQSTRRRCNGKRSKLDLQHEASDHYSSMSEGQLSAGESIADSPLWGTGSSVRSVKADSSFSLLRRKLFYQAYSLERRRCSTVSSVNGIRGWRRRKSIGDEIDLHLGPASAIPPVNSTGCARTQGFFRLDPTQRFRRSWCVGRSMVSEDGTQRYPLPLTPATVELSAISAAHGLADELTEQASVAKRKKVTQAREVRSVQRRLLAEFQDIETGDLLKFNHLEFRRKQLIFAKSPIHHWGLIALEPIAAEEMVIEYVGHVVRKGVAELREKQYEQRGIGSSYLFRIDDEFVIDATMYGNNARFINHSCQPNCYAKVITVEGRKKIVIYSKRDIQVMEEITYDYKFPYEDEKIPCLCGAPQCRGTLN</sequence>
<evidence type="ECO:0000259" key="15">
    <source>
        <dbReference type="PROSITE" id="PS50868"/>
    </source>
</evidence>
<evidence type="ECO:0000256" key="2">
    <source>
        <dbReference type="ARBA" id="ARBA00012182"/>
    </source>
</evidence>
<dbReference type="InterPro" id="IPR046341">
    <property type="entry name" value="SET_dom_sf"/>
</dbReference>
<dbReference type="SUPFAM" id="SSF82199">
    <property type="entry name" value="SET domain"/>
    <property type="match status" value="1"/>
</dbReference>
<dbReference type="PANTHER" id="PTHR45814:SF2">
    <property type="entry name" value="HISTONE-LYSINE N-METHYLTRANSFERASE SETD1"/>
    <property type="match status" value="1"/>
</dbReference>
<name>A0A5K3EYJ7_MESCO</name>
<dbReference type="InterPro" id="IPR003616">
    <property type="entry name" value="Post-SET_dom"/>
</dbReference>
<dbReference type="PANTHER" id="PTHR45814">
    <property type="entry name" value="HISTONE-LYSINE N-METHYLTRANSFERASE SETD1"/>
    <property type="match status" value="1"/>
</dbReference>
<evidence type="ECO:0000256" key="3">
    <source>
        <dbReference type="ARBA" id="ARBA00022603"/>
    </source>
</evidence>
<dbReference type="InterPro" id="IPR001214">
    <property type="entry name" value="SET_dom"/>
</dbReference>
<dbReference type="Pfam" id="PF00856">
    <property type="entry name" value="SET"/>
    <property type="match status" value="1"/>
</dbReference>
<evidence type="ECO:0000256" key="4">
    <source>
        <dbReference type="ARBA" id="ARBA00022679"/>
    </source>
</evidence>
<keyword evidence="9" id="KW-0804">Transcription</keyword>
<comment type="catalytic activity">
    <reaction evidence="13">
        <text>N(6),N(6)-dimethyl-L-lysyl(4)-[histone H3] + S-adenosyl-L-methionine = N(6),N(6),N(6)-trimethyl-L-lysyl(4)-[histone H3] + S-adenosyl-L-homocysteine + H(+)</text>
        <dbReference type="Rhea" id="RHEA:60272"/>
        <dbReference type="Rhea" id="RHEA-COMP:15537"/>
        <dbReference type="Rhea" id="RHEA-COMP:15540"/>
        <dbReference type="ChEBI" id="CHEBI:15378"/>
        <dbReference type="ChEBI" id="CHEBI:57856"/>
        <dbReference type="ChEBI" id="CHEBI:59789"/>
        <dbReference type="ChEBI" id="CHEBI:61961"/>
        <dbReference type="ChEBI" id="CHEBI:61976"/>
    </reaction>
</comment>
<evidence type="ECO:0000256" key="12">
    <source>
        <dbReference type="ARBA" id="ARBA00047583"/>
    </source>
</evidence>
<dbReference type="PROSITE" id="PS50280">
    <property type="entry name" value="SET"/>
    <property type="match status" value="1"/>
</dbReference>
<dbReference type="CDD" id="cd19169">
    <property type="entry name" value="SET_SETD1"/>
    <property type="match status" value="1"/>
</dbReference>